<dbReference type="Proteomes" id="UP001583177">
    <property type="component" value="Unassembled WGS sequence"/>
</dbReference>
<feature type="compositionally biased region" description="Polar residues" evidence="1">
    <location>
        <begin position="351"/>
        <end position="360"/>
    </location>
</feature>
<feature type="region of interest" description="Disordered" evidence="1">
    <location>
        <begin position="409"/>
        <end position="478"/>
    </location>
</feature>
<proteinExistence type="predicted"/>
<comment type="caution">
    <text evidence="3">The sequence shown here is derived from an EMBL/GenBank/DDBJ whole genome shotgun (WGS) entry which is preliminary data.</text>
</comment>
<dbReference type="PROSITE" id="PS50006">
    <property type="entry name" value="FHA_DOMAIN"/>
    <property type="match status" value="1"/>
</dbReference>
<feature type="region of interest" description="Disordered" evidence="1">
    <location>
        <begin position="236"/>
        <end position="272"/>
    </location>
</feature>
<dbReference type="InterPro" id="IPR000253">
    <property type="entry name" value="FHA_dom"/>
</dbReference>
<evidence type="ECO:0000259" key="2">
    <source>
        <dbReference type="PROSITE" id="PS50006"/>
    </source>
</evidence>
<feature type="domain" description="FHA" evidence="2">
    <location>
        <begin position="138"/>
        <end position="191"/>
    </location>
</feature>
<evidence type="ECO:0000256" key="1">
    <source>
        <dbReference type="SAM" id="MobiDB-lite"/>
    </source>
</evidence>
<name>A0ABR3WDF0_9PEZI</name>
<feature type="compositionally biased region" description="Gly residues" evidence="1">
    <location>
        <begin position="254"/>
        <end position="269"/>
    </location>
</feature>
<feature type="compositionally biased region" description="Polar residues" evidence="1">
    <location>
        <begin position="301"/>
        <end position="314"/>
    </location>
</feature>
<feature type="region of interest" description="Disordered" evidence="1">
    <location>
        <begin position="1"/>
        <end position="109"/>
    </location>
</feature>
<feature type="region of interest" description="Disordered" evidence="1">
    <location>
        <begin position="301"/>
        <end position="320"/>
    </location>
</feature>
<dbReference type="EMBL" id="JAWRVE010000099">
    <property type="protein sequence ID" value="KAL1859484.1"/>
    <property type="molecule type" value="Genomic_DNA"/>
</dbReference>
<evidence type="ECO:0000313" key="4">
    <source>
        <dbReference type="Proteomes" id="UP001583177"/>
    </source>
</evidence>
<gene>
    <name evidence="3" type="primary">TOS4</name>
    <name evidence="3" type="ORF">Daus18300_009629</name>
</gene>
<feature type="compositionally biased region" description="Polar residues" evidence="1">
    <location>
        <begin position="90"/>
        <end position="101"/>
    </location>
</feature>
<evidence type="ECO:0000313" key="3">
    <source>
        <dbReference type="EMBL" id="KAL1859484.1"/>
    </source>
</evidence>
<sequence>MDSSPRTKAHDRPASASASASGDRDPDTSTTKRPASQSQLLPPLELLSSSPGLPGLPNVPSRRQSRPLSAPKAQPGVTNNDYLKYPTPVPTSSTGILSSSPPRVHAHPPVQRAPSIVSERAPLSAVPSVELNENGDTLRMGRSSNSSDYQLSANRLISRVHVKARYVPATVPLQPNKIEIECNGWNGLKLNCQGRTYDMHKGEVLSFETEGVEIMLNVQDARVLVHWPKRDARDGLVDLGWEDSPPRSVRNGGIQLGGGSPGSGSGAGLGLLQSSPLHRRTRISSPESPTPAHASLQQVMSDDVPGNSQHSSILSDLPSISERDRSVEIYEDEDASEQDASAKAGLVGDQSFMTDINNSFSSDLSEPNSDEEDENYPNEENDPIVHSFGPFGANLNSRMAMTSFHVDSPKRRRLGSGGFASPRHNGTSKGLSAADPSNPLLPGKSASTSREASIGHKATHTPTPDGNAHEALAQAEKEKEFRPDVSHLDVATITNHIVNQLAFSRLSSTPLSTIMANLPAEEKKDLLRHHLRYIVETATCIGTIEREGKDADGKALESQYYYIPEKDDDEHRRAAVVDGLRKPTLRNCRKHHVVGPQFSLARSSVTGLLQSHTAVMLMNGPLPSSELLV</sequence>
<feature type="compositionally biased region" description="Low complexity" evidence="1">
    <location>
        <begin position="36"/>
        <end position="56"/>
    </location>
</feature>
<protein>
    <submittedName>
        <fullName evidence="3">Target of SBF</fullName>
    </submittedName>
</protein>
<organism evidence="3 4">
    <name type="scientific">Diaporthe australafricana</name>
    <dbReference type="NCBI Taxonomy" id="127596"/>
    <lineage>
        <taxon>Eukaryota</taxon>
        <taxon>Fungi</taxon>
        <taxon>Dikarya</taxon>
        <taxon>Ascomycota</taxon>
        <taxon>Pezizomycotina</taxon>
        <taxon>Sordariomycetes</taxon>
        <taxon>Sordariomycetidae</taxon>
        <taxon>Diaporthales</taxon>
        <taxon>Diaporthaceae</taxon>
        <taxon>Diaporthe</taxon>
    </lineage>
</organism>
<reference evidence="3 4" key="1">
    <citation type="journal article" date="2024" name="IMA Fungus">
        <title>IMA Genome - F19 : A genome assembly and annotation guide to empower mycologists, including annotated draft genome sequences of Ceratocystis pirilliformis, Diaporthe australafricana, Fusarium ophioides, Paecilomyces lecythidis, and Sporothrix stenoceras.</title>
        <authorList>
            <person name="Aylward J."/>
            <person name="Wilson A.M."/>
            <person name="Visagie C.M."/>
            <person name="Spraker J."/>
            <person name="Barnes I."/>
            <person name="Buitendag C."/>
            <person name="Ceriani C."/>
            <person name="Del Mar Angel L."/>
            <person name="du Plessis D."/>
            <person name="Fuchs T."/>
            <person name="Gasser K."/>
            <person name="Kramer D."/>
            <person name="Li W."/>
            <person name="Munsamy K."/>
            <person name="Piso A."/>
            <person name="Price J.L."/>
            <person name="Sonnekus B."/>
            <person name="Thomas C."/>
            <person name="van der Nest A."/>
            <person name="van Dijk A."/>
            <person name="van Heerden A."/>
            <person name="van Vuuren N."/>
            <person name="Yilmaz N."/>
            <person name="Duong T.A."/>
            <person name="van der Merwe N.A."/>
            <person name="Wingfield M.J."/>
            <person name="Wingfield B.D."/>
        </authorList>
    </citation>
    <scope>NUCLEOTIDE SEQUENCE [LARGE SCALE GENOMIC DNA]</scope>
    <source>
        <strain evidence="3 4">CMW 18300</strain>
    </source>
</reference>
<keyword evidence="4" id="KW-1185">Reference proteome</keyword>
<feature type="compositionally biased region" description="Acidic residues" evidence="1">
    <location>
        <begin position="368"/>
        <end position="382"/>
    </location>
</feature>
<feature type="region of interest" description="Disordered" evidence="1">
    <location>
        <begin position="331"/>
        <end position="390"/>
    </location>
</feature>
<accession>A0ABR3WDF0</accession>